<reference evidence="1" key="2">
    <citation type="journal article" date="2021" name="PeerJ">
        <title>Extensive microbial diversity within the chicken gut microbiome revealed by metagenomics and culture.</title>
        <authorList>
            <person name="Gilroy R."/>
            <person name="Ravi A."/>
            <person name="Getino M."/>
            <person name="Pursley I."/>
            <person name="Horton D.L."/>
            <person name="Alikhan N.F."/>
            <person name="Baker D."/>
            <person name="Gharbi K."/>
            <person name="Hall N."/>
            <person name="Watson M."/>
            <person name="Adriaenssens E.M."/>
            <person name="Foster-Nyarko E."/>
            <person name="Jarju S."/>
            <person name="Secka A."/>
            <person name="Antonio M."/>
            <person name="Oren A."/>
            <person name="Chaudhuri R.R."/>
            <person name="La Ragione R."/>
            <person name="Hildebrand F."/>
            <person name="Pallen M.J."/>
        </authorList>
    </citation>
    <scope>NUCLEOTIDE SEQUENCE</scope>
    <source>
        <strain evidence="1">21143</strain>
    </source>
</reference>
<evidence type="ECO:0000313" key="2">
    <source>
        <dbReference type="Proteomes" id="UP000886722"/>
    </source>
</evidence>
<evidence type="ECO:0008006" key="3">
    <source>
        <dbReference type="Google" id="ProtNLM"/>
    </source>
</evidence>
<dbReference type="SUPFAM" id="SSF55166">
    <property type="entry name" value="Hedgehog/DD-peptidase"/>
    <property type="match status" value="1"/>
</dbReference>
<dbReference type="InterPro" id="IPR009045">
    <property type="entry name" value="Zn_M74/Hedgehog-like"/>
</dbReference>
<reference evidence="1" key="1">
    <citation type="submission" date="2020-10" db="EMBL/GenBank/DDBJ databases">
        <authorList>
            <person name="Gilroy R."/>
        </authorList>
    </citation>
    <scope>NUCLEOTIDE SEQUENCE</scope>
    <source>
        <strain evidence="1">21143</strain>
    </source>
</reference>
<comment type="caution">
    <text evidence="1">The sequence shown here is derived from an EMBL/GenBank/DDBJ whole genome shotgun (WGS) entry which is preliminary data.</text>
</comment>
<dbReference type="EMBL" id="DVKT01000067">
    <property type="protein sequence ID" value="HIT40173.1"/>
    <property type="molecule type" value="Genomic_DNA"/>
</dbReference>
<dbReference type="Proteomes" id="UP000886722">
    <property type="component" value="Unassembled WGS sequence"/>
</dbReference>
<dbReference type="Gene3D" id="3.30.1380.10">
    <property type="match status" value="1"/>
</dbReference>
<organism evidence="1 2">
    <name type="scientific">Candidatus Caccoplasma intestinavium</name>
    <dbReference type="NCBI Taxonomy" id="2840716"/>
    <lineage>
        <taxon>Bacteria</taxon>
        <taxon>Pseudomonadati</taxon>
        <taxon>Bacteroidota</taxon>
        <taxon>Bacteroidia</taxon>
        <taxon>Bacteroidales</taxon>
        <taxon>Bacteroidaceae</taxon>
        <taxon>Bacteroidaceae incertae sedis</taxon>
        <taxon>Candidatus Caccoplasma</taxon>
    </lineage>
</organism>
<proteinExistence type="predicted"/>
<evidence type="ECO:0000313" key="1">
    <source>
        <dbReference type="EMBL" id="HIT40173.1"/>
    </source>
</evidence>
<accession>A0A9D1GFP8</accession>
<protein>
    <recommendedName>
        <fullName evidence="3">Peptidase M15A C-terminal domain-containing protein</fullName>
    </recommendedName>
</protein>
<name>A0A9D1GFP8_9BACT</name>
<gene>
    <name evidence="1" type="ORF">IAD06_09095</name>
</gene>
<dbReference type="AlphaFoldDB" id="A0A9D1GFP8"/>
<sequence length="146" mass="16700">MKIPFFSVKELVCKHVYERYGENAAMFLDDKLIETLNVIREQILCAPMTVNNWHAGGNFTQRGLRCNICELVKSKTDAGSLYLSAHMLGKAVDCNVEGMTAEEARRLIIAKQELLPYPIRLEDGVSWLHFDLYKNGKNEKVYLFKA</sequence>